<dbReference type="EMBL" id="JAPJDO010000017">
    <property type="protein sequence ID" value="MCX2938725.1"/>
    <property type="molecule type" value="Genomic_DNA"/>
</dbReference>
<keyword evidence="2" id="KW-0223">Dioxygenase</keyword>
<dbReference type="InterPro" id="IPR008775">
    <property type="entry name" value="Phytyl_CoA_dOase-like"/>
</dbReference>
<keyword evidence="3" id="KW-1185">Reference proteome</keyword>
<evidence type="ECO:0000256" key="1">
    <source>
        <dbReference type="ARBA" id="ARBA00005830"/>
    </source>
</evidence>
<dbReference type="PANTHER" id="PTHR20883">
    <property type="entry name" value="PHYTANOYL-COA DIOXYGENASE DOMAIN CONTAINING 1"/>
    <property type="match status" value="1"/>
</dbReference>
<comment type="caution">
    <text evidence="2">The sequence shown here is derived from an EMBL/GenBank/DDBJ whole genome shotgun (WGS) entry which is preliminary data.</text>
</comment>
<evidence type="ECO:0000313" key="2">
    <source>
        <dbReference type="EMBL" id="MCX2938725.1"/>
    </source>
</evidence>
<organism evidence="2 3">
    <name type="scientific">Mycobacterium pinniadriaticum</name>
    <dbReference type="NCBI Taxonomy" id="2994102"/>
    <lineage>
        <taxon>Bacteria</taxon>
        <taxon>Bacillati</taxon>
        <taxon>Actinomycetota</taxon>
        <taxon>Actinomycetes</taxon>
        <taxon>Mycobacteriales</taxon>
        <taxon>Mycobacteriaceae</taxon>
        <taxon>Mycobacterium</taxon>
    </lineage>
</organism>
<dbReference type="PANTHER" id="PTHR20883:SF48">
    <property type="entry name" value="ECTOINE DIOXYGENASE"/>
    <property type="match status" value="1"/>
</dbReference>
<dbReference type="SUPFAM" id="SSF51197">
    <property type="entry name" value="Clavaminate synthase-like"/>
    <property type="match status" value="1"/>
</dbReference>
<dbReference type="Proteomes" id="UP001300745">
    <property type="component" value="Unassembled WGS sequence"/>
</dbReference>
<dbReference type="Pfam" id="PF05721">
    <property type="entry name" value="PhyH"/>
    <property type="match status" value="1"/>
</dbReference>
<gene>
    <name evidence="2" type="ORF">ORI27_18660</name>
</gene>
<sequence length="418" mass="45631">MRSGAVDAGGAWAAKIAGSFEPYSFVEFHRQLLPALVEQRGHLVAGDLVGAPPLGFRCGETTFTWIGSEQGVVVREGDVDAVTLIELSEQAFSDFLHELLTVRGADSTGRARVVRGDLAGWQRWEPAIQSLCSGREIYGPGVRQTLVDSTGAPLDLHRGFLLDDDLDEMRHFFDRAGYLHLKGVFSPQEVAQYGAAIESARQRTTRDDPTTWWSVTADGEDVVTRMNYLGRHSSLLAALAHDPRLERCAQIAGRELRVCDDRLDGPMVFIKNSNVVKGNGNLGWHIDPALGGGPVICPFIQVGIQLDHANPVNGQLLVLAGSHRYTKHALGWGDEKDLPAVALVTDPGDITIHDAYALHTTPPPTGDAAGRRVLYYKFAEQKTFNWIPAGYHYNDGLFQTGAQYQAVTDAYTPEDAST</sequence>
<comment type="similarity">
    <text evidence="1">Belongs to the PhyH family.</text>
</comment>
<evidence type="ECO:0000313" key="3">
    <source>
        <dbReference type="Proteomes" id="UP001300745"/>
    </source>
</evidence>
<dbReference type="GO" id="GO:0051213">
    <property type="term" value="F:dioxygenase activity"/>
    <property type="evidence" value="ECO:0007669"/>
    <property type="project" value="UniProtKB-KW"/>
</dbReference>
<keyword evidence="2" id="KW-0560">Oxidoreductase</keyword>
<dbReference type="Gene3D" id="2.60.120.620">
    <property type="entry name" value="q2cbj1_9rhob like domain"/>
    <property type="match status" value="1"/>
</dbReference>
<accession>A0ABT3SIN0</accession>
<dbReference type="RefSeq" id="WP_266074010.1">
    <property type="nucleotide sequence ID" value="NZ_JAPJDO010000017.1"/>
</dbReference>
<protein>
    <submittedName>
        <fullName evidence="2">Phytanoyl-CoA dioxygenase family protein</fullName>
    </submittedName>
</protein>
<name>A0ABT3SIN0_9MYCO</name>
<proteinExistence type="inferred from homology"/>
<reference evidence="2 3" key="1">
    <citation type="submission" date="2022-11" db="EMBL/GenBank/DDBJ databases">
        <title>Mycobacterium sp. nov.</title>
        <authorList>
            <person name="Papic B."/>
            <person name="Spicic S."/>
            <person name="Duvnjak S."/>
        </authorList>
    </citation>
    <scope>NUCLEOTIDE SEQUENCE [LARGE SCALE GENOMIC DNA]</scope>
    <source>
        <strain evidence="2 3">CVI_P4</strain>
    </source>
</reference>